<dbReference type="EMBL" id="OC915933">
    <property type="protein sequence ID" value="CAD7642493.1"/>
    <property type="molecule type" value="Genomic_DNA"/>
</dbReference>
<protein>
    <recommendedName>
        <fullName evidence="6">RING-type domain-containing protein</fullName>
    </recommendedName>
</protein>
<evidence type="ECO:0000256" key="3">
    <source>
        <dbReference type="SAM" id="MobiDB-lite"/>
    </source>
</evidence>
<evidence type="ECO:0008006" key="6">
    <source>
        <dbReference type="Google" id="ProtNLM"/>
    </source>
</evidence>
<feature type="compositionally biased region" description="Pro residues" evidence="3">
    <location>
        <begin position="250"/>
        <end position="261"/>
    </location>
</feature>
<evidence type="ECO:0000256" key="1">
    <source>
        <dbReference type="ARBA" id="ARBA00023254"/>
    </source>
</evidence>
<dbReference type="Proteomes" id="UP000728032">
    <property type="component" value="Unassembled WGS sequence"/>
</dbReference>
<evidence type="ECO:0000313" key="5">
    <source>
        <dbReference type="Proteomes" id="UP000728032"/>
    </source>
</evidence>
<dbReference type="GO" id="GO:0007131">
    <property type="term" value="P:reciprocal meiotic recombination"/>
    <property type="evidence" value="ECO:0007669"/>
    <property type="project" value="InterPro"/>
</dbReference>
<proteinExistence type="predicted"/>
<feature type="compositionally biased region" description="Polar residues" evidence="3">
    <location>
        <begin position="238"/>
        <end position="247"/>
    </location>
</feature>
<keyword evidence="1" id="KW-0469">Meiosis</keyword>
<dbReference type="PANTHER" id="PTHR22663">
    <property type="entry name" value="RING FINGER PROTEIN NARYA-RELATED"/>
    <property type="match status" value="1"/>
</dbReference>
<evidence type="ECO:0000313" key="4">
    <source>
        <dbReference type="EMBL" id="CAD7642493.1"/>
    </source>
</evidence>
<reference evidence="4" key="1">
    <citation type="submission" date="2020-11" db="EMBL/GenBank/DDBJ databases">
        <authorList>
            <person name="Tran Van P."/>
        </authorList>
    </citation>
    <scope>NUCLEOTIDE SEQUENCE</scope>
</reference>
<organism evidence="4">
    <name type="scientific">Oppiella nova</name>
    <dbReference type="NCBI Taxonomy" id="334625"/>
    <lineage>
        <taxon>Eukaryota</taxon>
        <taxon>Metazoa</taxon>
        <taxon>Ecdysozoa</taxon>
        <taxon>Arthropoda</taxon>
        <taxon>Chelicerata</taxon>
        <taxon>Arachnida</taxon>
        <taxon>Acari</taxon>
        <taxon>Acariformes</taxon>
        <taxon>Sarcoptiformes</taxon>
        <taxon>Oribatida</taxon>
        <taxon>Brachypylina</taxon>
        <taxon>Oppioidea</taxon>
        <taxon>Oppiidae</taxon>
        <taxon>Oppiella</taxon>
    </lineage>
</organism>
<dbReference type="GO" id="GO:0019789">
    <property type="term" value="F:SUMO transferase activity"/>
    <property type="evidence" value="ECO:0007669"/>
    <property type="project" value="InterPro"/>
</dbReference>
<dbReference type="GO" id="GO:0000795">
    <property type="term" value="C:synaptonemal complex"/>
    <property type="evidence" value="ECO:0007669"/>
    <property type="project" value="InterPro"/>
</dbReference>
<feature type="compositionally biased region" description="Basic residues" evidence="3">
    <location>
        <begin position="227"/>
        <end position="237"/>
    </location>
</feature>
<feature type="coiled-coil region" evidence="2">
    <location>
        <begin position="84"/>
        <end position="125"/>
    </location>
</feature>
<feature type="region of interest" description="Disordered" evidence="3">
    <location>
        <begin position="203"/>
        <end position="320"/>
    </location>
</feature>
<dbReference type="InterPro" id="IPR042123">
    <property type="entry name" value="Zip3/RNF212-like"/>
</dbReference>
<keyword evidence="2" id="KW-0175">Coiled coil</keyword>
<feature type="compositionally biased region" description="Basic residues" evidence="3">
    <location>
        <begin position="291"/>
        <end position="302"/>
    </location>
</feature>
<accession>A0A7R9QE43</accession>
<dbReference type="AlphaFoldDB" id="A0A7R9QE43"/>
<dbReference type="EMBL" id="CAJPVJ010001108">
    <property type="protein sequence ID" value="CAG2164064.1"/>
    <property type="molecule type" value="Genomic_DNA"/>
</dbReference>
<dbReference type="PANTHER" id="PTHR22663:SF17">
    <property type="entry name" value="RING FINGER PROTEIN NARYA-RELATED"/>
    <property type="match status" value="1"/>
</dbReference>
<keyword evidence="5" id="KW-1185">Reference proteome</keyword>
<gene>
    <name evidence="4" type="ORF">ONB1V03_LOCUS3624</name>
</gene>
<dbReference type="GO" id="GO:0016925">
    <property type="term" value="P:protein sumoylation"/>
    <property type="evidence" value="ECO:0007669"/>
    <property type="project" value="TreeGrafter"/>
</dbReference>
<dbReference type="GO" id="GO:0007129">
    <property type="term" value="P:homologous chromosome pairing at meiosis"/>
    <property type="evidence" value="ECO:0007669"/>
    <property type="project" value="TreeGrafter"/>
</dbReference>
<sequence length="320" mass="35773">MADFLHCNACLRMPSRDTTVIQFYVTGCHNVFCVSKCTQNCAKCAPNGCQVIPLNNDAHEDIKMCFKDVTKTSKVLDRVKDFQKRQWIRLNAALTAENNRLRSECIDHKNTIERLNQKVMSLETQLATRSPLPKSGFNCHPFLNTSPANESLFKHVFESMPKNETMSLEQKETNLGLNLGIMAANRSQATHHQSQQPVLNSGSNALFAEPMSPTQSSQSSQSSTKASRSHHKNRKSHMGSNRESTATPVMAPPNAMPPPSRVPKRTPTRSAADPAFRAQLNDMIGATAKDKHQKPSHSRRQNPTRSQPQIASYAGFRRYQ</sequence>
<evidence type="ECO:0000256" key="2">
    <source>
        <dbReference type="SAM" id="Coils"/>
    </source>
</evidence>
<name>A0A7R9QE43_9ACAR</name>